<keyword evidence="1" id="KW-0812">Transmembrane</keyword>
<proteinExistence type="predicted"/>
<evidence type="ECO:0000256" key="1">
    <source>
        <dbReference type="SAM" id="Phobius"/>
    </source>
</evidence>
<evidence type="ECO:0000313" key="2">
    <source>
        <dbReference type="Proteomes" id="UP000046395"/>
    </source>
</evidence>
<feature type="transmembrane region" description="Helical" evidence="1">
    <location>
        <begin position="20"/>
        <end position="42"/>
    </location>
</feature>
<sequence>MTKVKWLKAQRGGFSSVEIAVLSSWFVIVVILGYFISSAISLRKEERDVREHQPVEPTKVTNTSQLEAVTVHFLRSVPGGLSKGVTMPPHFKKFWTGKPMAAITKFPHTFKDTGKLKTIWMHLRLHLEDKMYTELTINNENHMAKSAGMDGSPE</sequence>
<keyword evidence="2" id="KW-1185">Reference proteome</keyword>
<accession>A0A5S6QQX7</accession>
<dbReference type="Proteomes" id="UP000046395">
    <property type="component" value="Unassembled WGS sequence"/>
</dbReference>
<dbReference type="WBParaSite" id="TMUE_2000009563.1">
    <property type="protein sequence ID" value="TMUE_2000009563.1"/>
    <property type="gene ID" value="WBGene00287006"/>
</dbReference>
<name>A0A5S6QQX7_TRIMR</name>
<keyword evidence="1" id="KW-1133">Transmembrane helix</keyword>
<protein>
    <submittedName>
        <fullName evidence="3">Uncharacterized protein</fullName>
    </submittedName>
</protein>
<keyword evidence="1" id="KW-0472">Membrane</keyword>
<organism evidence="2 3">
    <name type="scientific">Trichuris muris</name>
    <name type="common">Mouse whipworm</name>
    <dbReference type="NCBI Taxonomy" id="70415"/>
    <lineage>
        <taxon>Eukaryota</taxon>
        <taxon>Metazoa</taxon>
        <taxon>Ecdysozoa</taxon>
        <taxon>Nematoda</taxon>
        <taxon>Enoplea</taxon>
        <taxon>Dorylaimia</taxon>
        <taxon>Trichinellida</taxon>
        <taxon>Trichuridae</taxon>
        <taxon>Trichuris</taxon>
    </lineage>
</organism>
<reference evidence="3" key="1">
    <citation type="submission" date="2019-12" db="UniProtKB">
        <authorList>
            <consortium name="WormBaseParasite"/>
        </authorList>
    </citation>
    <scope>IDENTIFICATION</scope>
</reference>
<dbReference type="AlphaFoldDB" id="A0A5S6QQX7"/>
<evidence type="ECO:0000313" key="3">
    <source>
        <dbReference type="WBParaSite" id="TMUE_2000009563.1"/>
    </source>
</evidence>